<sequence>MEEESTEHFPYIRAPALRHLPEDFKINEDRLLDELRNIKSNEDREKFCADYIKFYNSSINLRKVVAKLASLSSLIELDSVQFYQAKTTPQFRQLLKAMKAKFSKIFNEVCSSSFQHKYSMNDINDDDCRMELVNRLVGASKKARYQLNVDEQGIKNKIQCRANLSNLDVATGSRNKRSRTDDIALPTVAPNKKIRRIDPTISLLTASRKPQEDFKECIINDDAPFINKLKIKHNAKVEWKNTINDENEPSKHPYMYELRSLEIFNDLLREQTLVDVKPLKDTPLVFVNTVQSLEEIIQYLKMQKEFAVDLEHHSLHSFLGITCLIQISTYEKDIIIDPFPIWRDMWKLNDPFSDPNILKIFHGAKFDIIWLQRDFGIYVVNMLDTQCVMKILNISPLSLASLVYRYYSVELDKKYQLADWRYRPLTYEMTQYARSDTHYLLGAKNYIVNHCLRAGNRNKNLIRSAYEDSILLCMNHFEQPRLEIEIYGSFKKRFELFSPLQKLVLRRLYRWRDEIARIEDESLEYILAEDALYSIVECHPIDVQSLLCTCVPTPPYLLKHSNEISSMLYKMREYSIDECEKYLEEEEKNFTGSGSRSVTYNILDINEMRMHAMFNKMDYSSEYNINKISKTICIDERLSDLPLIDCSVTTDTSSYKKFKKRIYDEGKKAVVEAPFYLKNCLEDIVPKVVENRIIEVHKKHQDWVTPYEKYCMGIKLLEELKPDSEPSRDVRIAEEKMKSAKSWAEL</sequence>
<evidence type="ECO:0000256" key="3">
    <source>
        <dbReference type="SAM" id="MobiDB-lite"/>
    </source>
</evidence>
<dbReference type="InterPro" id="IPR036397">
    <property type="entry name" value="RNaseH_sf"/>
</dbReference>
<dbReference type="GO" id="GO:0071051">
    <property type="term" value="P:poly(A)-dependent snoRNA 3'-end processing"/>
    <property type="evidence" value="ECO:0007669"/>
    <property type="project" value="TreeGrafter"/>
</dbReference>
<dbReference type="Pfam" id="PF00570">
    <property type="entry name" value="HRDC"/>
    <property type="match status" value="1"/>
</dbReference>
<evidence type="ECO:0000256" key="2">
    <source>
        <dbReference type="ARBA" id="ARBA00023242"/>
    </source>
</evidence>
<feature type="compositionally biased region" description="Basic and acidic residues" evidence="3">
    <location>
        <begin position="726"/>
        <end position="738"/>
    </location>
</feature>
<protein>
    <submittedName>
        <fullName evidence="6">Exosome component 10 (inferred by orthology to a human protein)</fullName>
    </submittedName>
</protein>
<dbReference type="GO" id="GO:0000467">
    <property type="term" value="P:exonucleolytic trimming to generate mature 3'-end of 5.8S rRNA from tricistronic rRNA transcript (SSU-rRNA, 5.8S rRNA, LSU-rRNA)"/>
    <property type="evidence" value="ECO:0007669"/>
    <property type="project" value="InterPro"/>
</dbReference>
<dbReference type="PANTHER" id="PTHR12124">
    <property type="entry name" value="POLYMYOSITIS/SCLERODERMA AUTOANTIGEN-RELATED"/>
    <property type="match status" value="1"/>
</dbReference>
<dbReference type="GO" id="GO:0071044">
    <property type="term" value="P:histone mRNA catabolic process"/>
    <property type="evidence" value="ECO:0007669"/>
    <property type="project" value="TreeGrafter"/>
</dbReference>
<dbReference type="GO" id="GO:0000176">
    <property type="term" value="C:nuclear exosome (RNase complex)"/>
    <property type="evidence" value="ECO:0007669"/>
    <property type="project" value="TreeGrafter"/>
</dbReference>
<evidence type="ECO:0000259" key="4">
    <source>
        <dbReference type="PROSITE" id="PS50967"/>
    </source>
</evidence>
<evidence type="ECO:0000313" key="5">
    <source>
        <dbReference type="Proteomes" id="UP000035680"/>
    </source>
</evidence>
<dbReference type="InterPro" id="IPR044876">
    <property type="entry name" value="HRDC_dom_sf"/>
</dbReference>
<reference evidence="5" key="1">
    <citation type="submission" date="2014-07" db="EMBL/GenBank/DDBJ databases">
        <authorList>
            <person name="Martin A.A"/>
            <person name="De Silva N."/>
        </authorList>
    </citation>
    <scope>NUCLEOTIDE SEQUENCE</scope>
</reference>
<comment type="subcellular location">
    <subcellularLocation>
        <location evidence="1">Nucleus</location>
    </subcellularLocation>
</comment>
<keyword evidence="2" id="KW-0539">Nucleus</keyword>
<dbReference type="InterPro" id="IPR010997">
    <property type="entry name" value="HRDC-like_sf"/>
</dbReference>
<evidence type="ECO:0000256" key="1">
    <source>
        <dbReference type="ARBA" id="ARBA00004123"/>
    </source>
</evidence>
<dbReference type="InterPro" id="IPR045092">
    <property type="entry name" value="Rrp6-like"/>
</dbReference>
<feature type="region of interest" description="Disordered" evidence="3">
    <location>
        <begin position="726"/>
        <end position="746"/>
    </location>
</feature>
<dbReference type="GO" id="GO:0071038">
    <property type="term" value="P:TRAMP-dependent tRNA surveillance pathway"/>
    <property type="evidence" value="ECO:0007669"/>
    <property type="project" value="TreeGrafter"/>
</dbReference>
<accession>A0A0K0F9N0</accession>
<dbReference type="GO" id="GO:0000166">
    <property type="term" value="F:nucleotide binding"/>
    <property type="evidence" value="ECO:0007669"/>
    <property type="project" value="InterPro"/>
</dbReference>
<dbReference type="InterPro" id="IPR002121">
    <property type="entry name" value="HRDC_dom"/>
</dbReference>
<dbReference type="Proteomes" id="UP000035680">
    <property type="component" value="Unassembled WGS sequence"/>
</dbReference>
<name>A0A0K0F9N0_STRVS</name>
<dbReference type="STRING" id="75913.A0A0K0F9N0"/>
<dbReference type="Gene3D" id="1.10.150.80">
    <property type="entry name" value="HRDC domain"/>
    <property type="match status" value="1"/>
</dbReference>
<dbReference type="GO" id="GO:0005730">
    <property type="term" value="C:nucleolus"/>
    <property type="evidence" value="ECO:0007669"/>
    <property type="project" value="TreeGrafter"/>
</dbReference>
<dbReference type="GO" id="GO:0071035">
    <property type="term" value="P:nuclear polyadenylation-dependent rRNA catabolic process"/>
    <property type="evidence" value="ECO:0007669"/>
    <property type="project" value="TreeGrafter"/>
</dbReference>
<dbReference type="PANTHER" id="PTHR12124:SF47">
    <property type="entry name" value="EXOSOME COMPONENT 10"/>
    <property type="match status" value="1"/>
</dbReference>
<dbReference type="InterPro" id="IPR002562">
    <property type="entry name" value="3'-5'_exonuclease_dom"/>
</dbReference>
<dbReference type="GO" id="GO:0071037">
    <property type="term" value="P:nuclear polyadenylation-dependent snRNA catabolic process"/>
    <property type="evidence" value="ECO:0007669"/>
    <property type="project" value="TreeGrafter"/>
</dbReference>
<keyword evidence="5" id="KW-1185">Reference proteome</keyword>
<dbReference type="AlphaFoldDB" id="A0A0K0F9N0"/>
<dbReference type="Pfam" id="PF01612">
    <property type="entry name" value="DNA_pol_A_exo1"/>
    <property type="match status" value="1"/>
</dbReference>
<dbReference type="WBParaSite" id="SVE_0553200.1">
    <property type="protein sequence ID" value="SVE_0553200.1"/>
    <property type="gene ID" value="SVE_0553200"/>
</dbReference>
<proteinExistence type="predicted"/>
<feature type="domain" description="HRDC" evidence="4">
    <location>
        <begin position="498"/>
        <end position="578"/>
    </location>
</feature>
<dbReference type="InterPro" id="IPR012337">
    <property type="entry name" value="RNaseH-like_sf"/>
</dbReference>
<dbReference type="SMART" id="SM00474">
    <property type="entry name" value="35EXOc"/>
    <property type="match status" value="1"/>
</dbReference>
<dbReference type="GO" id="GO:0071036">
    <property type="term" value="P:nuclear polyadenylation-dependent snoRNA catabolic process"/>
    <property type="evidence" value="ECO:0007669"/>
    <property type="project" value="TreeGrafter"/>
</dbReference>
<evidence type="ECO:0000313" key="6">
    <source>
        <dbReference type="WBParaSite" id="SVE_0553200.1"/>
    </source>
</evidence>
<dbReference type="PROSITE" id="PS50967">
    <property type="entry name" value="HRDC"/>
    <property type="match status" value="1"/>
</dbReference>
<dbReference type="GO" id="GO:0000175">
    <property type="term" value="F:3'-5'-RNA exonuclease activity"/>
    <property type="evidence" value="ECO:0007669"/>
    <property type="project" value="InterPro"/>
</dbReference>
<dbReference type="GO" id="GO:0071039">
    <property type="term" value="P:nuclear polyadenylation-dependent CUT catabolic process"/>
    <property type="evidence" value="ECO:0007669"/>
    <property type="project" value="TreeGrafter"/>
</dbReference>
<dbReference type="SUPFAM" id="SSF53098">
    <property type="entry name" value="Ribonuclease H-like"/>
    <property type="match status" value="1"/>
</dbReference>
<dbReference type="SUPFAM" id="SSF47819">
    <property type="entry name" value="HRDC-like"/>
    <property type="match status" value="1"/>
</dbReference>
<dbReference type="GO" id="GO:0071040">
    <property type="term" value="P:nuclear polyadenylation-dependent antisense transcript catabolic process"/>
    <property type="evidence" value="ECO:0007669"/>
    <property type="project" value="TreeGrafter"/>
</dbReference>
<reference evidence="6" key="2">
    <citation type="submission" date="2015-08" db="UniProtKB">
        <authorList>
            <consortium name="WormBaseParasite"/>
        </authorList>
    </citation>
    <scope>IDENTIFICATION</scope>
</reference>
<dbReference type="Gene3D" id="3.30.420.10">
    <property type="entry name" value="Ribonuclease H-like superfamily/Ribonuclease H"/>
    <property type="match status" value="1"/>
</dbReference>
<dbReference type="GO" id="GO:0003727">
    <property type="term" value="F:single-stranded RNA binding"/>
    <property type="evidence" value="ECO:0007669"/>
    <property type="project" value="TreeGrafter"/>
</dbReference>
<organism evidence="5 6">
    <name type="scientific">Strongyloides venezuelensis</name>
    <name type="common">Threadworm</name>
    <dbReference type="NCBI Taxonomy" id="75913"/>
    <lineage>
        <taxon>Eukaryota</taxon>
        <taxon>Metazoa</taxon>
        <taxon>Ecdysozoa</taxon>
        <taxon>Nematoda</taxon>
        <taxon>Chromadorea</taxon>
        <taxon>Rhabditida</taxon>
        <taxon>Tylenchina</taxon>
        <taxon>Panagrolaimomorpha</taxon>
        <taxon>Strongyloidoidea</taxon>
        <taxon>Strongyloididae</taxon>
        <taxon>Strongyloides</taxon>
    </lineage>
</organism>